<feature type="region of interest" description="Disordered" evidence="8">
    <location>
        <begin position="56"/>
        <end position="126"/>
    </location>
</feature>
<dbReference type="PANTHER" id="PTHR13924:SF10">
    <property type="entry name" value="TRANSFORMING ACIDIC COILED-COIL PROTEIN, ISOFORM K"/>
    <property type="match status" value="1"/>
</dbReference>
<feature type="compositionally biased region" description="Low complexity" evidence="8">
    <location>
        <begin position="214"/>
        <end position="239"/>
    </location>
</feature>
<comment type="subcellular location">
    <subcellularLocation>
        <location evidence="1">Cytoplasm</location>
        <location evidence="1">Cytoskeleton</location>
    </subcellularLocation>
</comment>
<dbReference type="PANTHER" id="PTHR13924">
    <property type="entry name" value="TRANSFORMING ACIDIC COILED-COIL CONTAINING PROTEIN 1/2"/>
    <property type="match status" value="1"/>
</dbReference>
<feature type="region of interest" description="Disordered" evidence="8">
    <location>
        <begin position="207"/>
        <end position="239"/>
    </location>
</feature>
<feature type="compositionally biased region" description="Low complexity" evidence="8">
    <location>
        <begin position="67"/>
        <end position="83"/>
    </location>
</feature>
<keyword evidence="5 7" id="KW-0175">Coiled coil</keyword>
<evidence type="ECO:0000256" key="6">
    <source>
        <dbReference type="ARBA" id="ARBA00023212"/>
    </source>
</evidence>
<dbReference type="Gene3D" id="1.20.5.1700">
    <property type="match status" value="1"/>
</dbReference>
<dbReference type="GO" id="GO:0005856">
    <property type="term" value="C:cytoskeleton"/>
    <property type="evidence" value="ECO:0007669"/>
    <property type="project" value="UniProtKB-SubCell"/>
</dbReference>
<dbReference type="GO" id="GO:0007052">
    <property type="term" value="P:mitotic spindle organization"/>
    <property type="evidence" value="ECO:0007669"/>
    <property type="project" value="InterPro"/>
</dbReference>
<evidence type="ECO:0000313" key="11">
    <source>
        <dbReference type="Proteomes" id="UP000320333"/>
    </source>
</evidence>
<proteinExistence type="inferred from homology"/>
<feature type="coiled-coil region" evidence="7">
    <location>
        <begin position="729"/>
        <end position="796"/>
    </location>
</feature>
<gene>
    <name evidence="10" type="ORF">CcCBS67573_g03615</name>
</gene>
<feature type="region of interest" description="Disordered" evidence="8">
    <location>
        <begin position="360"/>
        <end position="399"/>
    </location>
</feature>
<dbReference type="AlphaFoldDB" id="A0A507FHJ4"/>
<dbReference type="OrthoDB" id="10255048at2759"/>
<keyword evidence="6" id="KW-0206">Cytoskeleton</keyword>
<evidence type="ECO:0000256" key="4">
    <source>
        <dbReference type="ARBA" id="ARBA00022553"/>
    </source>
</evidence>
<evidence type="ECO:0000259" key="9">
    <source>
        <dbReference type="Pfam" id="PF05010"/>
    </source>
</evidence>
<protein>
    <recommendedName>
        <fullName evidence="9">Transforming acidic coiled-coil-containing protein C-terminal domain-containing protein</fullName>
    </recommendedName>
</protein>
<evidence type="ECO:0000313" key="10">
    <source>
        <dbReference type="EMBL" id="TPX75115.1"/>
    </source>
</evidence>
<comment type="caution">
    <text evidence="10">The sequence shown here is derived from an EMBL/GenBank/DDBJ whole genome shotgun (WGS) entry which is preliminary data.</text>
</comment>
<dbReference type="STRING" id="246404.A0A507FHJ4"/>
<comment type="similarity">
    <text evidence="2">Belongs to the TACC family.</text>
</comment>
<dbReference type="InterPro" id="IPR007707">
    <property type="entry name" value="TACC_C"/>
</dbReference>
<evidence type="ECO:0000256" key="2">
    <source>
        <dbReference type="ARBA" id="ARBA00009423"/>
    </source>
</evidence>
<keyword evidence="11" id="KW-1185">Reference proteome</keyword>
<feature type="coiled-coil region" evidence="7">
    <location>
        <begin position="648"/>
        <end position="675"/>
    </location>
</feature>
<evidence type="ECO:0000256" key="1">
    <source>
        <dbReference type="ARBA" id="ARBA00004245"/>
    </source>
</evidence>
<dbReference type="EMBL" id="QEAP01000094">
    <property type="protein sequence ID" value="TPX75115.1"/>
    <property type="molecule type" value="Genomic_DNA"/>
</dbReference>
<keyword evidence="4" id="KW-0597">Phosphoprotein</keyword>
<evidence type="ECO:0000256" key="5">
    <source>
        <dbReference type="ARBA" id="ARBA00023054"/>
    </source>
</evidence>
<dbReference type="FunFam" id="1.20.5.1700:FF:000001">
    <property type="entry name" value="Transforming acidic coiled-coil-containing protein 1 isoform 2"/>
    <property type="match status" value="1"/>
</dbReference>
<evidence type="ECO:0000256" key="8">
    <source>
        <dbReference type="SAM" id="MobiDB-lite"/>
    </source>
</evidence>
<evidence type="ECO:0000256" key="3">
    <source>
        <dbReference type="ARBA" id="ARBA00022490"/>
    </source>
</evidence>
<dbReference type="Proteomes" id="UP000320333">
    <property type="component" value="Unassembled WGS sequence"/>
</dbReference>
<dbReference type="InterPro" id="IPR039915">
    <property type="entry name" value="TACC"/>
</dbReference>
<sequence>MDSVRTPVKARIKNGNKAATRVEAASNVMKPGLESPFWNRVFPWTATTATLGQALATPDPNVENMQTPTSKNSNSNNNPNSNTIRRVRSSASLQNEQSETSEQHTRTRTHTRSRANSASSRLPVSLPHAHLTLENGDLGSNSDANSNVLKRASPASVRPSVLHSTGSPASLLREQFFSPRSSPTTSMYAQSIGVHINDTATDSLLEPSSTSAFTSTPNSISTAPSAPTSLSTSTYTSEADLSLPDVAPSAEEHSPTFHHDTVPHEQTFSLPQTQSESTPLHHPKPVRTSTHFNRTNSHLMLPNGPPLVSPTASDATQLQLLMQMSKSPSTLTLDTLTTDTFVGVADVSTDLLSSDIFLESHDGNSLSPLKNDVESRANLTPPPPPPPQQNSDMDVDDDSDQKDILDAIAQETRKIALESVGKSPTFKLEEKVLLQSGPGSSRGSPTPNRSNSGMFDLLSGVGMPSPMATRRASEGALSPGLIFFKGVNGSGSNTPMTSSGRIGHLMHPAQQPQSSQQFPAKYAPIVSQQQQQQQKELLVRFDSPVNSLRTRASTPTLGSAAARFQTFANTGSLAGTPRARSGMLNDANSRQFGNLSNTMQSSQPPLLQPQVTLPPTTSMYELHSVFSTPNSFPKYSERDIAAIRMEITLKFEKEFELAQLEIQDLERQRNQALDGTRKIQGTLKEWEAFMKEMIAKKEADDARTRQETAQLRLALEKSNAERDARAKELEDMNTRVRQLRFDIEDERDAAKKALLALQQDGDDRVRLIEDRYEVLKAHAEEKLQEANIEIARVRAGLEKEIAALRVKISRSELHVASLEKTVESKVAENAELTKICDDLLMQIENATGN</sequence>
<reference evidence="10 11" key="1">
    <citation type="journal article" date="2019" name="Sci. Rep.">
        <title>Comparative genomics of chytrid fungi reveal insights into the obligate biotrophic and pathogenic lifestyle of Synchytrium endobioticum.</title>
        <authorList>
            <person name="van de Vossenberg B.T.L.H."/>
            <person name="Warris S."/>
            <person name="Nguyen H.D.T."/>
            <person name="van Gent-Pelzer M.P.E."/>
            <person name="Joly D.L."/>
            <person name="van de Geest H.C."/>
            <person name="Bonants P.J.M."/>
            <person name="Smith D.S."/>
            <person name="Levesque C.A."/>
            <person name="van der Lee T.A.J."/>
        </authorList>
    </citation>
    <scope>NUCLEOTIDE SEQUENCE [LARGE SCALE GENOMIC DNA]</scope>
    <source>
        <strain evidence="10 11">CBS 675.73</strain>
    </source>
</reference>
<dbReference type="GO" id="GO:0005737">
    <property type="term" value="C:cytoplasm"/>
    <property type="evidence" value="ECO:0007669"/>
    <property type="project" value="TreeGrafter"/>
</dbReference>
<accession>A0A507FHJ4</accession>
<dbReference type="Pfam" id="PF05010">
    <property type="entry name" value="TACC_C"/>
    <property type="match status" value="1"/>
</dbReference>
<name>A0A507FHJ4_9FUNG</name>
<feature type="domain" description="Transforming acidic coiled-coil-containing protein C-terminal" evidence="9">
    <location>
        <begin position="650"/>
        <end position="839"/>
    </location>
</feature>
<evidence type="ECO:0000256" key="7">
    <source>
        <dbReference type="SAM" id="Coils"/>
    </source>
</evidence>
<organism evidence="10 11">
    <name type="scientific">Chytriomyces confervae</name>
    <dbReference type="NCBI Taxonomy" id="246404"/>
    <lineage>
        <taxon>Eukaryota</taxon>
        <taxon>Fungi</taxon>
        <taxon>Fungi incertae sedis</taxon>
        <taxon>Chytridiomycota</taxon>
        <taxon>Chytridiomycota incertae sedis</taxon>
        <taxon>Chytridiomycetes</taxon>
        <taxon>Chytridiales</taxon>
        <taxon>Chytriomycetaceae</taxon>
        <taxon>Chytriomyces</taxon>
    </lineage>
</organism>
<keyword evidence="3" id="KW-0963">Cytoplasm</keyword>